<dbReference type="NCBIfam" id="TIGR00135">
    <property type="entry name" value="gatC"/>
    <property type="match status" value="1"/>
</dbReference>
<dbReference type="EMBL" id="NAAD01000015">
    <property type="protein sequence ID" value="ORJ58555.1"/>
    <property type="molecule type" value="Genomic_DNA"/>
</dbReference>
<keyword evidence="1 2" id="KW-0067">ATP-binding</keyword>
<evidence type="ECO:0000256" key="2">
    <source>
        <dbReference type="HAMAP-Rule" id="MF_00122"/>
    </source>
</evidence>
<reference evidence="3 4" key="1">
    <citation type="submission" date="2017-03" db="EMBL/GenBank/DDBJ databases">
        <title>Genome sequence of Geothermobacter sp. EPR-M, Deep-Sea Iron Reducer.</title>
        <authorList>
            <person name="Tully B."/>
            <person name="Savalia P."/>
            <person name="Abuyen K."/>
            <person name="Baughan C."/>
            <person name="Romero E."/>
            <person name="Ronkowski C."/>
            <person name="Torres B."/>
            <person name="Tremblay J."/>
            <person name="Trujillo A."/>
            <person name="Tyler M."/>
            <person name="Perez-Rodriguez I."/>
            <person name="Amend J."/>
        </authorList>
    </citation>
    <scope>NUCLEOTIDE SEQUENCE [LARGE SCALE GENOMIC DNA]</scope>
    <source>
        <strain evidence="3 4">EPR-M</strain>
    </source>
</reference>
<dbReference type="Pfam" id="PF02686">
    <property type="entry name" value="GatC"/>
    <property type="match status" value="1"/>
</dbReference>
<comment type="subunit">
    <text evidence="2">Heterotrimer of A, B and C subunits.</text>
</comment>
<dbReference type="GO" id="GO:0070681">
    <property type="term" value="P:glutaminyl-tRNAGln biosynthesis via transamidation"/>
    <property type="evidence" value="ECO:0007669"/>
    <property type="project" value="TreeGrafter"/>
</dbReference>
<dbReference type="GO" id="GO:0006450">
    <property type="term" value="P:regulation of translational fidelity"/>
    <property type="evidence" value="ECO:0007669"/>
    <property type="project" value="InterPro"/>
</dbReference>
<dbReference type="GO" id="GO:0016740">
    <property type="term" value="F:transferase activity"/>
    <property type="evidence" value="ECO:0007669"/>
    <property type="project" value="UniProtKB-KW"/>
</dbReference>
<proteinExistence type="inferred from homology"/>
<dbReference type="Gene3D" id="1.10.20.60">
    <property type="entry name" value="Glu-tRNAGln amidotransferase C subunit, N-terminal domain"/>
    <property type="match status" value="1"/>
</dbReference>
<keyword evidence="2" id="KW-0436">Ligase</keyword>
<dbReference type="InterPro" id="IPR036113">
    <property type="entry name" value="Asp/Glu-ADT_sf_sub_c"/>
</dbReference>
<dbReference type="Proteomes" id="UP000193136">
    <property type="component" value="Unassembled WGS sequence"/>
</dbReference>
<keyword evidence="4" id="KW-1185">Reference proteome</keyword>
<dbReference type="SUPFAM" id="SSF141000">
    <property type="entry name" value="Glu-tRNAGln amidotransferase C subunit"/>
    <property type="match status" value="1"/>
</dbReference>
<name>A0A1X0Y040_9BACT</name>
<organism evidence="3 4">
    <name type="scientific">Geothermobacter hydrogeniphilus</name>
    <dbReference type="NCBI Taxonomy" id="1969733"/>
    <lineage>
        <taxon>Bacteria</taxon>
        <taxon>Pseudomonadati</taxon>
        <taxon>Thermodesulfobacteriota</taxon>
        <taxon>Desulfuromonadia</taxon>
        <taxon>Desulfuromonadales</taxon>
        <taxon>Geothermobacteraceae</taxon>
        <taxon>Geothermobacter</taxon>
    </lineage>
</organism>
<dbReference type="EC" id="6.3.5.-" evidence="2"/>
<comment type="catalytic activity">
    <reaction evidence="2">
        <text>L-aspartyl-tRNA(Asn) + L-glutamine + ATP + H2O = L-asparaginyl-tRNA(Asn) + L-glutamate + ADP + phosphate + 2 H(+)</text>
        <dbReference type="Rhea" id="RHEA:14513"/>
        <dbReference type="Rhea" id="RHEA-COMP:9674"/>
        <dbReference type="Rhea" id="RHEA-COMP:9677"/>
        <dbReference type="ChEBI" id="CHEBI:15377"/>
        <dbReference type="ChEBI" id="CHEBI:15378"/>
        <dbReference type="ChEBI" id="CHEBI:29985"/>
        <dbReference type="ChEBI" id="CHEBI:30616"/>
        <dbReference type="ChEBI" id="CHEBI:43474"/>
        <dbReference type="ChEBI" id="CHEBI:58359"/>
        <dbReference type="ChEBI" id="CHEBI:78515"/>
        <dbReference type="ChEBI" id="CHEBI:78516"/>
        <dbReference type="ChEBI" id="CHEBI:456216"/>
    </reaction>
</comment>
<dbReference type="PANTHER" id="PTHR15004">
    <property type="entry name" value="GLUTAMYL-TRNA(GLN) AMIDOTRANSFERASE SUBUNIT C, MITOCHONDRIAL"/>
    <property type="match status" value="1"/>
</dbReference>
<comment type="caution">
    <text evidence="3">The sequence shown here is derived from an EMBL/GenBank/DDBJ whole genome shotgun (WGS) entry which is preliminary data.</text>
</comment>
<keyword evidence="2" id="KW-0547">Nucleotide-binding</keyword>
<comment type="catalytic activity">
    <reaction evidence="2">
        <text>L-glutamyl-tRNA(Gln) + L-glutamine + ATP + H2O = L-glutaminyl-tRNA(Gln) + L-glutamate + ADP + phosphate + H(+)</text>
        <dbReference type="Rhea" id="RHEA:17521"/>
        <dbReference type="Rhea" id="RHEA-COMP:9681"/>
        <dbReference type="Rhea" id="RHEA-COMP:9684"/>
        <dbReference type="ChEBI" id="CHEBI:15377"/>
        <dbReference type="ChEBI" id="CHEBI:15378"/>
        <dbReference type="ChEBI" id="CHEBI:29985"/>
        <dbReference type="ChEBI" id="CHEBI:30616"/>
        <dbReference type="ChEBI" id="CHEBI:43474"/>
        <dbReference type="ChEBI" id="CHEBI:58359"/>
        <dbReference type="ChEBI" id="CHEBI:78520"/>
        <dbReference type="ChEBI" id="CHEBI:78521"/>
        <dbReference type="ChEBI" id="CHEBI:456216"/>
    </reaction>
</comment>
<dbReference type="RefSeq" id="WP_085011036.1">
    <property type="nucleotide sequence ID" value="NZ_NAAD01000015.1"/>
</dbReference>
<gene>
    <name evidence="2" type="primary">gatC</name>
    <name evidence="3" type="ORF">B5V00_11945</name>
</gene>
<dbReference type="HAMAP" id="MF_00122">
    <property type="entry name" value="GatC"/>
    <property type="match status" value="1"/>
</dbReference>
<protein>
    <recommendedName>
        <fullName evidence="2">Aspartyl/glutamyl-tRNA(Asn/Gln) amidotransferase subunit C</fullName>
        <shortName evidence="2">Asp/Glu-ADT subunit C</shortName>
        <ecNumber evidence="2">6.3.5.-</ecNumber>
    </recommendedName>
</protein>
<dbReference type="GO" id="GO:0006412">
    <property type="term" value="P:translation"/>
    <property type="evidence" value="ECO:0007669"/>
    <property type="project" value="UniProtKB-UniRule"/>
</dbReference>
<sequence length="95" mass="10462">MSMTREQVAHVARLARLDLADNELDRLAADMDAILSYVDKLNELDVDGIEPTAHAVPMENAFREDRVRPSIGTEKALINAPAGDDSCFLVPKVIE</sequence>
<dbReference type="PANTHER" id="PTHR15004:SF0">
    <property type="entry name" value="GLUTAMYL-TRNA(GLN) AMIDOTRANSFERASE SUBUNIT C, MITOCHONDRIAL"/>
    <property type="match status" value="1"/>
</dbReference>
<dbReference type="GO" id="GO:0005524">
    <property type="term" value="F:ATP binding"/>
    <property type="evidence" value="ECO:0007669"/>
    <property type="project" value="UniProtKB-KW"/>
</dbReference>
<comment type="function">
    <text evidence="2">Allows the formation of correctly charged Asn-tRNA(Asn) or Gln-tRNA(Gln) through the transamidation of misacylated Asp-tRNA(Asn) or Glu-tRNA(Gln) in organisms which lack either or both of asparaginyl-tRNA or glutaminyl-tRNA synthetases. The reaction takes place in the presence of glutamine and ATP through an activated phospho-Asp-tRNA(Asn) or phospho-Glu-tRNA(Gln).</text>
</comment>
<evidence type="ECO:0000313" key="4">
    <source>
        <dbReference type="Proteomes" id="UP000193136"/>
    </source>
</evidence>
<keyword evidence="2" id="KW-0648">Protein biosynthesis</keyword>
<keyword evidence="3" id="KW-0808">Transferase</keyword>
<evidence type="ECO:0000256" key="1">
    <source>
        <dbReference type="ARBA" id="ARBA00022840"/>
    </source>
</evidence>
<dbReference type="GO" id="GO:0050566">
    <property type="term" value="F:asparaginyl-tRNA synthase (glutamine-hydrolyzing) activity"/>
    <property type="evidence" value="ECO:0007669"/>
    <property type="project" value="RHEA"/>
</dbReference>
<accession>A0A1X0Y040</accession>
<dbReference type="GO" id="GO:0050567">
    <property type="term" value="F:glutaminyl-tRNA synthase (glutamine-hydrolyzing) activity"/>
    <property type="evidence" value="ECO:0007669"/>
    <property type="project" value="UniProtKB-UniRule"/>
</dbReference>
<dbReference type="OrthoDB" id="9813938at2"/>
<dbReference type="AlphaFoldDB" id="A0A1X0Y040"/>
<evidence type="ECO:0000313" key="3">
    <source>
        <dbReference type="EMBL" id="ORJ58555.1"/>
    </source>
</evidence>
<dbReference type="InterPro" id="IPR003837">
    <property type="entry name" value="GatC"/>
</dbReference>
<comment type="similarity">
    <text evidence="2">Belongs to the GatC family.</text>
</comment>
<dbReference type="STRING" id="1969733.B5V00_11945"/>